<keyword evidence="2" id="KW-1185">Reference proteome</keyword>
<dbReference type="Proteomes" id="UP000596661">
    <property type="component" value="Chromosome 7"/>
</dbReference>
<name>A0A803Q695_CANSA</name>
<organism evidence="1 2">
    <name type="scientific">Cannabis sativa</name>
    <name type="common">Hemp</name>
    <name type="synonym">Marijuana</name>
    <dbReference type="NCBI Taxonomy" id="3483"/>
    <lineage>
        <taxon>Eukaryota</taxon>
        <taxon>Viridiplantae</taxon>
        <taxon>Streptophyta</taxon>
        <taxon>Embryophyta</taxon>
        <taxon>Tracheophyta</taxon>
        <taxon>Spermatophyta</taxon>
        <taxon>Magnoliopsida</taxon>
        <taxon>eudicotyledons</taxon>
        <taxon>Gunneridae</taxon>
        <taxon>Pentapetalae</taxon>
        <taxon>rosids</taxon>
        <taxon>fabids</taxon>
        <taxon>Rosales</taxon>
        <taxon>Cannabaceae</taxon>
        <taxon>Cannabis</taxon>
    </lineage>
</organism>
<reference evidence="1" key="1">
    <citation type="submission" date="2018-11" db="EMBL/GenBank/DDBJ databases">
        <authorList>
            <person name="Grassa J C."/>
        </authorList>
    </citation>
    <scope>NUCLEOTIDE SEQUENCE [LARGE SCALE GENOMIC DNA]</scope>
</reference>
<sequence>MLRVVAVLLGSDGISDSSKGYFVALIEIPVILSTYCRNGNWDRVIVMLRINHRDTIFSNKYGIGVICVWGSGGCNNYVIGMGLVCVLVSEVLVGATGIGQHGHFVHLLLDKDAESGYLGQLRIEQNVCIQLPDQFERFRLVNQFIFLQES</sequence>
<protein>
    <submittedName>
        <fullName evidence="1">Uncharacterized protein</fullName>
    </submittedName>
</protein>
<evidence type="ECO:0000313" key="1">
    <source>
        <dbReference type="EnsemblPlants" id="cds.evm.model.07.747"/>
    </source>
</evidence>
<proteinExistence type="predicted"/>
<accession>A0A803Q695</accession>
<evidence type="ECO:0000313" key="2">
    <source>
        <dbReference type="Proteomes" id="UP000596661"/>
    </source>
</evidence>
<dbReference type="Gramene" id="evm.model.07.747">
    <property type="protein sequence ID" value="cds.evm.model.07.747"/>
    <property type="gene ID" value="evm.TU.07.747"/>
</dbReference>
<dbReference type="EMBL" id="UZAU01000646">
    <property type="status" value="NOT_ANNOTATED_CDS"/>
    <property type="molecule type" value="Genomic_DNA"/>
</dbReference>
<dbReference type="AlphaFoldDB" id="A0A803Q695"/>
<dbReference type="EnsemblPlants" id="evm.model.07.747">
    <property type="protein sequence ID" value="cds.evm.model.07.747"/>
    <property type="gene ID" value="evm.TU.07.747"/>
</dbReference>
<reference evidence="1" key="2">
    <citation type="submission" date="2021-03" db="UniProtKB">
        <authorList>
            <consortium name="EnsemblPlants"/>
        </authorList>
    </citation>
    <scope>IDENTIFICATION</scope>
</reference>